<dbReference type="GO" id="GO:0046930">
    <property type="term" value="C:pore complex"/>
    <property type="evidence" value="ECO:0007669"/>
    <property type="project" value="UniProtKB-KW"/>
</dbReference>
<proteinExistence type="inferred from homology"/>
<evidence type="ECO:0000256" key="8">
    <source>
        <dbReference type="ARBA" id="ARBA00023047"/>
    </source>
</evidence>
<dbReference type="InterPro" id="IPR049712">
    <property type="entry name" value="Poly_export"/>
</dbReference>
<dbReference type="InterPro" id="IPR003715">
    <property type="entry name" value="Poly_export_N"/>
</dbReference>
<organism evidence="17 18">
    <name type="scientific">Desulfomonile tiedjei (strain ATCC 49306 / DSM 6799 / DCB-1)</name>
    <dbReference type="NCBI Taxonomy" id="706587"/>
    <lineage>
        <taxon>Bacteria</taxon>
        <taxon>Pseudomonadati</taxon>
        <taxon>Thermodesulfobacteriota</taxon>
        <taxon>Desulfomonilia</taxon>
        <taxon>Desulfomonilales</taxon>
        <taxon>Desulfomonilaceae</taxon>
        <taxon>Desulfomonile</taxon>
    </lineage>
</organism>
<evidence type="ECO:0000259" key="16">
    <source>
        <dbReference type="Pfam" id="PF22461"/>
    </source>
</evidence>
<dbReference type="PATRIC" id="fig|706587.4.peg.5754"/>
<keyword evidence="9" id="KW-0406">Ion transport</keyword>
<dbReference type="PANTHER" id="PTHR33619:SF3">
    <property type="entry name" value="POLYSACCHARIDE EXPORT PROTEIN GFCE-RELATED"/>
    <property type="match status" value="1"/>
</dbReference>
<dbReference type="eggNOG" id="COG1596">
    <property type="taxonomic scope" value="Bacteria"/>
</dbReference>
<keyword evidence="4" id="KW-1134">Transmembrane beta strand</keyword>
<comment type="similarity">
    <text evidence="2">Belongs to the BexD/CtrA/VexA family.</text>
</comment>
<dbReference type="Proteomes" id="UP000006055">
    <property type="component" value="Chromosome"/>
</dbReference>
<keyword evidence="3" id="KW-0813">Transport</keyword>
<dbReference type="Gene3D" id="3.30.1950.10">
    <property type="entry name" value="wza like domain"/>
    <property type="match status" value="2"/>
</dbReference>
<keyword evidence="7" id="KW-0732">Signal</keyword>
<dbReference type="Pfam" id="PF02563">
    <property type="entry name" value="Poly_export"/>
    <property type="match status" value="2"/>
</dbReference>
<keyword evidence="5" id="KW-0762">Sugar transport</keyword>
<evidence type="ECO:0000256" key="9">
    <source>
        <dbReference type="ARBA" id="ARBA00023065"/>
    </source>
</evidence>
<sequence length="328" mass="36489">MPSPFRPSPGPQKTPQAYDLAQAFDIACRNYRLGPGDNLRVLFQTEWSIPRGTYTLDTLDEIEVEFILDPALNRKAVIRPDGMITLPGIGEVQAAGVTPDHLAKIISEKYQETEIFGKEDDRQLKQYKLVTVHVLSFYQKVKRLVESLTTLTGGQQLTVVVNPDGNIDLPLLEQRILAAGSTVREVEKTVNTLYRRGPLQHVVASVSLQEGKSRKVYVMGEVTRPGAYDITQPITALHAIALAGGHNSRTADLTSVILVSKDIYGKPIGRRLDLKKILDVGDMGSAIMVKPYDVLFVPNTYVADLRLFMEQYILTITDFATLRNLINQ</sequence>
<dbReference type="Pfam" id="PF22461">
    <property type="entry name" value="SLBB_2"/>
    <property type="match status" value="1"/>
</dbReference>
<feature type="domain" description="Polysaccharide export protein N-terminal" evidence="15">
    <location>
        <begin position="52"/>
        <end position="112"/>
    </location>
</feature>
<dbReference type="AlphaFoldDB" id="I4CDP8"/>
<evidence type="ECO:0000313" key="18">
    <source>
        <dbReference type="Proteomes" id="UP000006055"/>
    </source>
</evidence>
<dbReference type="GO" id="GO:0015159">
    <property type="term" value="F:polysaccharide transmembrane transporter activity"/>
    <property type="evidence" value="ECO:0007669"/>
    <property type="project" value="InterPro"/>
</dbReference>
<evidence type="ECO:0000259" key="15">
    <source>
        <dbReference type="Pfam" id="PF02563"/>
    </source>
</evidence>
<dbReference type="KEGG" id="dti:Desti_5079"/>
<keyword evidence="14" id="KW-0449">Lipoprotein</keyword>
<evidence type="ECO:0000256" key="2">
    <source>
        <dbReference type="ARBA" id="ARBA00009450"/>
    </source>
</evidence>
<protein>
    <submittedName>
        <fullName evidence="17">Periplasmic protein involved in polysaccharide export</fullName>
    </submittedName>
</protein>
<evidence type="ECO:0000256" key="14">
    <source>
        <dbReference type="ARBA" id="ARBA00023288"/>
    </source>
</evidence>
<feature type="domain" description="Polysaccharide export protein N-terminal" evidence="15">
    <location>
        <begin position="149"/>
        <end position="208"/>
    </location>
</feature>
<keyword evidence="13" id="KW-0998">Cell outer membrane</keyword>
<name>I4CDP8_DESTA</name>
<evidence type="ECO:0000313" key="17">
    <source>
        <dbReference type="EMBL" id="AFM27689.1"/>
    </source>
</evidence>
<evidence type="ECO:0000256" key="5">
    <source>
        <dbReference type="ARBA" id="ARBA00022597"/>
    </source>
</evidence>
<evidence type="ECO:0000256" key="7">
    <source>
        <dbReference type="ARBA" id="ARBA00022729"/>
    </source>
</evidence>
<dbReference type="GO" id="GO:0006811">
    <property type="term" value="P:monoatomic ion transport"/>
    <property type="evidence" value="ECO:0007669"/>
    <property type="project" value="UniProtKB-KW"/>
</dbReference>
<evidence type="ECO:0000256" key="11">
    <source>
        <dbReference type="ARBA" id="ARBA00023136"/>
    </source>
</evidence>
<evidence type="ECO:0000256" key="13">
    <source>
        <dbReference type="ARBA" id="ARBA00023237"/>
    </source>
</evidence>
<evidence type="ECO:0000256" key="3">
    <source>
        <dbReference type="ARBA" id="ARBA00022448"/>
    </source>
</evidence>
<evidence type="ECO:0000256" key="1">
    <source>
        <dbReference type="ARBA" id="ARBA00004571"/>
    </source>
</evidence>
<dbReference type="InterPro" id="IPR054765">
    <property type="entry name" value="SLBB_dom"/>
</dbReference>
<dbReference type="STRING" id="706587.Desti_5079"/>
<evidence type="ECO:0000256" key="10">
    <source>
        <dbReference type="ARBA" id="ARBA00023114"/>
    </source>
</evidence>
<dbReference type="GO" id="GO:0015288">
    <property type="term" value="F:porin activity"/>
    <property type="evidence" value="ECO:0007669"/>
    <property type="project" value="UniProtKB-KW"/>
</dbReference>
<feature type="domain" description="SLBB" evidence="16">
    <location>
        <begin position="214"/>
        <end position="297"/>
    </location>
</feature>
<dbReference type="GO" id="GO:0009279">
    <property type="term" value="C:cell outer membrane"/>
    <property type="evidence" value="ECO:0007669"/>
    <property type="project" value="UniProtKB-SubCell"/>
</dbReference>
<keyword evidence="12" id="KW-0564">Palmitate</keyword>
<dbReference type="Gene3D" id="3.10.560.10">
    <property type="entry name" value="Outer membrane lipoprotein wza domain like"/>
    <property type="match status" value="1"/>
</dbReference>
<gene>
    <name evidence="17" type="ordered locus">Desti_5079</name>
</gene>
<comment type="subcellular location">
    <subcellularLocation>
        <location evidence="1">Cell outer membrane</location>
        <topology evidence="1">Multi-pass membrane protein</topology>
    </subcellularLocation>
</comment>
<keyword evidence="11" id="KW-0472">Membrane</keyword>
<keyword evidence="18" id="KW-1185">Reference proteome</keyword>
<keyword evidence="8" id="KW-0625">Polysaccharide transport</keyword>
<keyword evidence="6" id="KW-0812">Transmembrane</keyword>
<reference evidence="18" key="1">
    <citation type="submission" date="2012-06" db="EMBL/GenBank/DDBJ databases">
        <title>Complete sequence of chromosome of Desulfomonile tiedjei DSM 6799.</title>
        <authorList>
            <person name="Lucas S."/>
            <person name="Copeland A."/>
            <person name="Lapidus A."/>
            <person name="Glavina del Rio T."/>
            <person name="Dalin E."/>
            <person name="Tice H."/>
            <person name="Bruce D."/>
            <person name="Goodwin L."/>
            <person name="Pitluck S."/>
            <person name="Peters L."/>
            <person name="Ovchinnikova G."/>
            <person name="Zeytun A."/>
            <person name="Lu M."/>
            <person name="Kyrpides N."/>
            <person name="Mavromatis K."/>
            <person name="Ivanova N."/>
            <person name="Brettin T."/>
            <person name="Detter J.C."/>
            <person name="Han C."/>
            <person name="Larimer F."/>
            <person name="Land M."/>
            <person name="Hauser L."/>
            <person name="Markowitz V."/>
            <person name="Cheng J.-F."/>
            <person name="Hugenholtz P."/>
            <person name="Woyke T."/>
            <person name="Wu D."/>
            <person name="Spring S."/>
            <person name="Schroeder M."/>
            <person name="Brambilla E."/>
            <person name="Klenk H.-P."/>
            <person name="Eisen J.A."/>
        </authorList>
    </citation>
    <scope>NUCLEOTIDE SEQUENCE [LARGE SCALE GENOMIC DNA]</scope>
    <source>
        <strain evidence="18">ATCC 49306 / DSM 6799 / DCB-1</strain>
    </source>
</reference>
<keyword evidence="10" id="KW-0626">Porin</keyword>
<dbReference type="HOGENOM" id="CLU_038343_3_0_7"/>
<accession>I4CDP8</accession>
<dbReference type="RefSeq" id="WP_014812791.1">
    <property type="nucleotide sequence ID" value="NC_018025.1"/>
</dbReference>
<evidence type="ECO:0000256" key="12">
    <source>
        <dbReference type="ARBA" id="ARBA00023139"/>
    </source>
</evidence>
<evidence type="ECO:0000256" key="4">
    <source>
        <dbReference type="ARBA" id="ARBA00022452"/>
    </source>
</evidence>
<dbReference type="PANTHER" id="PTHR33619">
    <property type="entry name" value="POLYSACCHARIDE EXPORT PROTEIN GFCE-RELATED"/>
    <property type="match status" value="1"/>
</dbReference>
<dbReference type="EMBL" id="CP003360">
    <property type="protein sequence ID" value="AFM27689.1"/>
    <property type="molecule type" value="Genomic_DNA"/>
</dbReference>
<evidence type="ECO:0000256" key="6">
    <source>
        <dbReference type="ARBA" id="ARBA00022692"/>
    </source>
</evidence>